<dbReference type="AlphaFoldDB" id="A0A9Q8P4C2"/>
<dbReference type="OMA" id="TIHQEKN"/>
<dbReference type="InterPro" id="IPR025893">
    <property type="entry name" value="Tocopherol_cyclase"/>
</dbReference>
<dbReference type="KEGG" id="ffu:CLAFUR5_01074"/>
<dbReference type="Proteomes" id="UP000756132">
    <property type="component" value="Chromosome 1"/>
</dbReference>
<reference evidence="1" key="1">
    <citation type="submission" date="2021-12" db="EMBL/GenBank/DDBJ databases">
        <authorList>
            <person name="Zaccaron A."/>
            <person name="Stergiopoulos I."/>
        </authorList>
    </citation>
    <scope>NUCLEOTIDE SEQUENCE</scope>
    <source>
        <strain evidence="1">Race5_Kim</strain>
    </source>
</reference>
<sequence length="333" mass="38167">MEHHAPHARAVFEGYYSKFDLPSGAHLALISCQVRGAEKKPYMLSFTYVPQDTTQIYQKEIWAEHIEMTAHASGKGFRHNIQGVGFIDWNDEVTEYNIEHEHFTFKAKATNRTPWSKTTNTPESLLVHLPLPLHWHVHSLASDCAFDLEIKDYQLPEQDRSGKARVHDEKNWAISFPSAHSWLQAREEDRGFCCAGGQILGMEAFLLGYRSKNLNIDFRPPFAVRIAGWSPFLSYKTDWENRKFELSVQNFRNKLTIEASAPKGSFFSLSSPFPEGHRENFLGQSFQATFKVKVFESGLFSPWKLVREDHFESASLEFGAGYYPPAGSAQRFH</sequence>
<protein>
    <submittedName>
        <fullName evidence="1">Uncharacterized protein</fullName>
    </submittedName>
</protein>
<gene>
    <name evidence="1" type="ORF">CLAFUR5_01074</name>
</gene>
<dbReference type="RefSeq" id="XP_047756953.1">
    <property type="nucleotide sequence ID" value="XM_047900222.1"/>
</dbReference>
<name>A0A9Q8P4C2_PASFU</name>
<dbReference type="GO" id="GO:0009976">
    <property type="term" value="F:tocopherol cyclase activity"/>
    <property type="evidence" value="ECO:0007669"/>
    <property type="project" value="InterPro"/>
</dbReference>
<dbReference type="OrthoDB" id="5421239at2759"/>
<organism evidence="1 2">
    <name type="scientific">Passalora fulva</name>
    <name type="common">Tomato leaf mold</name>
    <name type="synonym">Cladosporium fulvum</name>
    <dbReference type="NCBI Taxonomy" id="5499"/>
    <lineage>
        <taxon>Eukaryota</taxon>
        <taxon>Fungi</taxon>
        <taxon>Dikarya</taxon>
        <taxon>Ascomycota</taxon>
        <taxon>Pezizomycotina</taxon>
        <taxon>Dothideomycetes</taxon>
        <taxon>Dothideomycetidae</taxon>
        <taxon>Mycosphaerellales</taxon>
        <taxon>Mycosphaerellaceae</taxon>
        <taxon>Fulvia</taxon>
    </lineage>
</organism>
<keyword evidence="2" id="KW-1185">Reference proteome</keyword>
<dbReference type="PANTHER" id="PTHR35309:SF4">
    <property type="entry name" value="TOCOPHEROL CYCLASE"/>
    <property type="match status" value="1"/>
</dbReference>
<dbReference type="PANTHER" id="PTHR35309">
    <property type="match status" value="1"/>
</dbReference>
<dbReference type="EMBL" id="CP090163">
    <property type="protein sequence ID" value="UJO12587.1"/>
    <property type="molecule type" value="Genomic_DNA"/>
</dbReference>
<dbReference type="GeneID" id="71980952"/>
<proteinExistence type="predicted"/>
<evidence type="ECO:0000313" key="1">
    <source>
        <dbReference type="EMBL" id="UJO12587.1"/>
    </source>
</evidence>
<reference evidence="1" key="2">
    <citation type="journal article" date="2022" name="Microb. Genom.">
        <title>A chromosome-scale genome assembly of the tomato pathogen Cladosporium fulvum reveals a compartmentalized genome architecture and the presence of a dispensable chromosome.</title>
        <authorList>
            <person name="Zaccaron A.Z."/>
            <person name="Chen L.H."/>
            <person name="Samaras A."/>
            <person name="Stergiopoulos I."/>
        </authorList>
    </citation>
    <scope>NUCLEOTIDE SEQUENCE</scope>
    <source>
        <strain evidence="1">Race5_Kim</strain>
    </source>
</reference>
<accession>A0A9Q8P4C2</accession>
<evidence type="ECO:0000313" key="2">
    <source>
        <dbReference type="Proteomes" id="UP000756132"/>
    </source>
</evidence>